<feature type="compositionally biased region" description="Pro residues" evidence="2">
    <location>
        <begin position="890"/>
        <end position="906"/>
    </location>
</feature>
<evidence type="ECO:0000313" key="5">
    <source>
        <dbReference type="EMBL" id="GLI71798.1"/>
    </source>
</evidence>
<dbReference type="PROSITE" id="PS50948">
    <property type="entry name" value="PAN"/>
    <property type="match status" value="4"/>
</dbReference>
<dbReference type="Proteomes" id="UP001165090">
    <property type="component" value="Unassembled WGS sequence"/>
</dbReference>
<dbReference type="PANTHER" id="PTHR47466">
    <property type="match status" value="1"/>
</dbReference>
<feature type="domain" description="Apple" evidence="4">
    <location>
        <begin position="588"/>
        <end position="663"/>
    </location>
</feature>
<dbReference type="SMART" id="SM00473">
    <property type="entry name" value="PAN_AP"/>
    <property type="match status" value="4"/>
</dbReference>
<feature type="domain" description="Apple" evidence="4">
    <location>
        <begin position="809"/>
        <end position="884"/>
    </location>
</feature>
<feature type="region of interest" description="Disordered" evidence="2">
    <location>
        <begin position="669"/>
        <end position="718"/>
    </location>
</feature>
<feature type="domain" description="Apple" evidence="4">
    <location>
        <begin position="136"/>
        <end position="211"/>
    </location>
</feature>
<dbReference type="InterPro" id="IPR003609">
    <property type="entry name" value="Pan_app"/>
</dbReference>
<feature type="region of interest" description="Disordered" evidence="2">
    <location>
        <begin position="436"/>
        <end position="497"/>
    </location>
</feature>
<reference evidence="5 6" key="1">
    <citation type="journal article" date="2023" name="IScience">
        <title>Expanded male sex-determining region conserved during the evolution of homothallism in the green alga Volvox.</title>
        <authorList>
            <person name="Yamamoto K."/>
            <person name="Matsuzaki R."/>
            <person name="Mahakham W."/>
            <person name="Heman W."/>
            <person name="Sekimoto H."/>
            <person name="Kawachi M."/>
            <person name="Minakuchi Y."/>
            <person name="Toyoda A."/>
            <person name="Nozaki H."/>
        </authorList>
    </citation>
    <scope>NUCLEOTIDE SEQUENCE [LARGE SCALE GENOMIC DNA]</scope>
    <source>
        <strain evidence="5 6">NIES-4468</strain>
    </source>
</reference>
<name>A0ABQ5SQQ2_9CHLO</name>
<dbReference type="Pfam" id="PF14295">
    <property type="entry name" value="PAN_4"/>
    <property type="match status" value="8"/>
</dbReference>
<accession>A0ABQ5SQQ2</accession>
<evidence type="ECO:0000256" key="3">
    <source>
        <dbReference type="SAM" id="SignalP"/>
    </source>
</evidence>
<protein>
    <recommendedName>
        <fullName evidence="4">Apple domain-containing protein</fullName>
    </recommendedName>
</protein>
<gene>
    <name evidence="5" type="ORF">VaNZ11_017141</name>
</gene>
<keyword evidence="3" id="KW-0732">Signal</keyword>
<organism evidence="5 6">
    <name type="scientific">Volvox africanus</name>
    <dbReference type="NCBI Taxonomy" id="51714"/>
    <lineage>
        <taxon>Eukaryota</taxon>
        <taxon>Viridiplantae</taxon>
        <taxon>Chlorophyta</taxon>
        <taxon>core chlorophytes</taxon>
        <taxon>Chlorophyceae</taxon>
        <taxon>CS clade</taxon>
        <taxon>Chlamydomonadales</taxon>
        <taxon>Volvocaceae</taxon>
        <taxon>Volvox</taxon>
    </lineage>
</organism>
<dbReference type="PANTHER" id="PTHR47466:SF1">
    <property type="entry name" value="METALLOPROTEASE MEP1 (AFU_ORTHOLOGUE AFUA_1G07730)-RELATED"/>
    <property type="match status" value="1"/>
</dbReference>
<proteinExistence type="inferred from homology"/>
<feature type="region of interest" description="Disordered" evidence="2">
    <location>
        <begin position="217"/>
        <end position="266"/>
    </location>
</feature>
<comment type="similarity">
    <text evidence="1">Belongs to the peptidase M43B family.</text>
</comment>
<sequence>MLMSFKMLAIFVFVLPFAAGVSGTARRDLSSSTGYTTAVQAVTIPPVAPALPWGCYAKIDFLGKDIRIINQTVDYLACRQECYNEPMCTFSVRTLDRKCYLKYSFLNGTAGSNNYSPNYVDVLCFVRPNYGGQYQCAADYDVKGDHVGDIAKACPSFATNISLQSCSNACSQDSRCEFFVHTDGNYCYLKLNPLTGVCGPTNTSTYVDKVCFRASGPPSPPPTSPPPPSPPPPSPKPPSPPPPQLPLPRPQPPPKPLLASPPPPSPPVAPALPWGCYAKIDFLGKDIRIINQTVDYLACRQECYNEPMCTFSVRTLDRKCYLKYSFLNGTAGSNNYSPNYVDVLCFVRPNYGGQYQCAADYDVKGDHVGDIAKACPSFATNISLQSCSNACSQDSRCEFFVHTDGNYCYLKLNPLTGVCGPTNTSTYVDKVCFRASGPPSPPPTSPPPPSPPPPSPKPPSPPPPSPKPPSPPPPQLPLPRPQPPPKPLLASPPPPSPPVAPALPWGCYAKIDFLGKDIRIINQTVDYLACRQECYNEPMCTFSVRTLDRKCYLKYSFLNGTAGSNNYSPNYVDVLCFVRPNYGGQYQCAADYDVKGDHVGDIAKACPSFATNISLQSCSNACSQDSRCEFFVHKDGNYCYLKLNPLTGVCGPTNTSTYVDKVCFRASGPPSPPPTSPPPPSPPPPSPKPPSPPPPQLPLPRPQPPPKPLLASPPPPSPPVAPALPWGCYAKIDFLGKDIRIINQTVDYLACRQECYNEPMCTFSVRTLDRKCYLKYSFLNGTAGSNNYSPNYVDVLCFVRPNYGGQYQCAADYDVKGDHVGDIAKACPSFATNISLQSCSNACSQDSRCEFFVHTDGNYCYLKLNPLTGVCGPTNTSTYVDKVCFRASGPPSPPPPSPPPPSPSLPSPDAGSFCLRKAYNRKEGYYISPPCKSGYDEVYGMCIPKCADGYSLSDLFFCFGEVPSSYPVMCNSAVWATSQAGCDKINKVISELRKKYGYSSDECAASIYGNCNSWSTDQIIAFCGHYMLGFYEVYICDSVPLPAISVCS</sequence>
<dbReference type="EMBL" id="BSDZ01000121">
    <property type="protein sequence ID" value="GLI71798.1"/>
    <property type="molecule type" value="Genomic_DNA"/>
</dbReference>
<comment type="caution">
    <text evidence="5">The sequence shown here is derived from an EMBL/GenBank/DDBJ whole genome shotgun (WGS) entry which is preliminary data.</text>
</comment>
<feature type="domain" description="Apple" evidence="4">
    <location>
        <begin position="357"/>
        <end position="432"/>
    </location>
</feature>
<evidence type="ECO:0000256" key="2">
    <source>
        <dbReference type="SAM" id="MobiDB-lite"/>
    </source>
</evidence>
<keyword evidence="6" id="KW-1185">Reference proteome</keyword>
<evidence type="ECO:0000259" key="4">
    <source>
        <dbReference type="PROSITE" id="PS50948"/>
    </source>
</evidence>
<evidence type="ECO:0000256" key="1">
    <source>
        <dbReference type="ARBA" id="ARBA00008721"/>
    </source>
</evidence>
<feature type="region of interest" description="Disordered" evidence="2">
    <location>
        <begin position="889"/>
        <end position="908"/>
    </location>
</feature>
<evidence type="ECO:0000313" key="6">
    <source>
        <dbReference type="Proteomes" id="UP001165090"/>
    </source>
</evidence>
<feature type="chain" id="PRO_5046422575" description="Apple domain-containing protein" evidence="3">
    <location>
        <begin position="21"/>
        <end position="1048"/>
    </location>
</feature>
<feature type="compositionally biased region" description="Pro residues" evidence="2">
    <location>
        <begin position="438"/>
        <end position="497"/>
    </location>
</feature>
<feature type="signal peptide" evidence="3">
    <location>
        <begin position="1"/>
        <end position="20"/>
    </location>
</feature>